<proteinExistence type="inferred from homology"/>
<dbReference type="GeneTree" id="ENSGT00530000063694"/>
<dbReference type="Proteomes" id="UP000018467">
    <property type="component" value="Unassembled WGS sequence"/>
</dbReference>
<dbReference type="PANTHER" id="PTHR21419">
    <property type="match status" value="1"/>
</dbReference>
<evidence type="ECO:0000256" key="4">
    <source>
        <dbReference type="ARBA" id="ARBA00023136"/>
    </source>
</evidence>
<protein>
    <submittedName>
        <fullName evidence="7">Family with sequence similarity 234 member A</fullName>
    </submittedName>
</protein>
<accession>A0A3B1KIJ4</accession>
<dbReference type="Ensembl" id="ENSAMXT00000049062.1">
    <property type="protein sequence ID" value="ENSAMXP00000053860.1"/>
    <property type="gene ID" value="ENSAMXG00000015595.2"/>
</dbReference>
<dbReference type="AlphaFoldDB" id="A0A3B1KIJ4"/>
<comment type="similarity">
    <text evidence="5">Belongs to the FAM234 family.</text>
</comment>
<evidence type="ECO:0000313" key="7">
    <source>
        <dbReference type="Ensembl" id="ENSAMXP00000053860.1"/>
    </source>
</evidence>
<evidence type="ECO:0000256" key="5">
    <source>
        <dbReference type="ARBA" id="ARBA00025791"/>
    </source>
</evidence>
<evidence type="ECO:0000259" key="6">
    <source>
        <dbReference type="Pfam" id="PF23727"/>
    </source>
</evidence>
<organism evidence="7 8">
    <name type="scientific">Astyanax mexicanus</name>
    <name type="common">Blind cave fish</name>
    <name type="synonym">Astyanax fasciatus mexicanus</name>
    <dbReference type="NCBI Taxonomy" id="7994"/>
    <lineage>
        <taxon>Eukaryota</taxon>
        <taxon>Metazoa</taxon>
        <taxon>Chordata</taxon>
        <taxon>Craniata</taxon>
        <taxon>Vertebrata</taxon>
        <taxon>Euteleostomi</taxon>
        <taxon>Actinopterygii</taxon>
        <taxon>Neopterygii</taxon>
        <taxon>Teleostei</taxon>
        <taxon>Ostariophysi</taxon>
        <taxon>Characiformes</taxon>
        <taxon>Characoidei</taxon>
        <taxon>Acestrorhamphidae</taxon>
        <taxon>Acestrorhamphinae</taxon>
        <taxon>Astyanax</taxon>
    </lineage>
</organism>
<reference evidence="8" key="1">
    <citation type="submission" date="2013-03" db="EMBL/GenBank/DDBJ databases">
        <authorList>
            <person name="Jeffery W."/>
            <person name="Warren W."/>
            <person name="Wilson R.K."/>
        </authorList>
    </citation>
    <scope>NUCLEOTIDE SEQUENCE</scope>
    <source>
        <strain evidence="8">female</strain>
    </source>
</reference>
<evidence type="ECO:0000256" key="3">
    <source>
        <dbReference type="ARBA" id="ARBA00022989"/>
    </source>
</evidence>
<dbReference type="GO" id="GO:0016020">
    <property type="term" value="C:membrane"/>
    <property type="evidence" value="ECO:0007669"/>
    <property type="project" value="UniProtKB-SubCell"/>
</dbReference>
<name>A0A3B1KIJ4_ASTMX</name>
<dbReference type="InterPro" id="IPR055409">
    <property type="entry name" value="Beta-prop_FAM234A_B"/>
</dbReference>
<evidence type="ECO:0000313" key="8">
    <source>
        <dbReference type="Proteomes" id="UP000018467"/>
    </source>
</evidence>
<reference evidence="7" key="3">
    <citation type="submission" date="2025-08" db="UniProtKB">
        <authorList>
            <consortium name="Ensembl"/>
        </authorList>
    </citation>
    <scope>IDENTIFICATION</scope>
</reference>
<reference evidence="8" key="2">
    <citation type="journal article" date="2014" name="Nat. Commun.">
        <title>The cavefish genome reveals candidate genes for eye loss.</title>
        <authorList>
            <person name="McGaugh S.E."/>
            <person name="Gross J.B."/>
            <person name="Aken B."/>
            <person name="Blin M."/>
            <person name="Borowsky R."/>
            <person name="Chalopin D."/>
            <person name="Hinaux H."/>
            <person name="Jeffery W.R."/>
            <person name="Keene A."/>
            <person name="Ma L."/>
            <person name="Minx P."/>
            <person name="Murphy D."/>
            <person name="O'Quin K.E."/>
            <person name="Retaux S."/>
            <person name="Rohner N."/>
            <person name="Searle S.M."/>
            <person name="Stahl B.A."/>
            <person name="Tabin C."/>
            <person name="Volff J.N."/>
            <person name="Yoshizawa M."/>
            <person name="Warren W.C."/>
        </authorList>
    </citation>
    <scope>NUCLEOTIDE SEQUENCE [LARGE SCALE GENOMIC DNA]</scope>
    <source>
        <strain evidence="8">female</strain>
    </source>
</reference>
<sequence>MHFYTCAPASLHLHLFTCPPASLHLHLFTCPPASLHLSTCISPPAHLHLSTCAPASLHLRACISTPAHLHLYTCAPASLHLRTCISTPVRLHLYTCISPPARLHLYTCAHASLHLSTCISSPVHLHLSPAHLHLYTCISSPSCEVLRYCRIERQFLTYVDKQDIKSDGDLLHCVCAACVTGLLPPCLFLLAVDGTDGETLWERPLAAEFDWVQCGVGGDEGKGKTCLVAHADNFTAINTHTGTAQSLTHTGTVLISTNHNQGLKQTLSLSLQTELVFFSGKSGNVIGSKVDMDSGETLEHLQFTTSSGAQYLLLHTDAGLYAVGLWRLAEKAGLKSSLKKEDSWEKRAKPAGLIPLYELGSLRRVLLVKGSGDSSPSVLLCTPTSVQLLTHNTLSISWTTNTSMLLSTPSFGHYNTDGVPDVVLEEDQGNTTKRVVILDGKTGRVLWSASLLFWTQSPRPTSVLTLNSYSVFMLWGERLSHKHSTFLLHPNHPQVLLERRNPTQNIMSFKAVLLERGRHACYLVLSGADGTQVDDAVLSGAEPVVLTKRKIKDDVLESSVLGVGGDEGVAVSRDQEESVREAFHRLRFSDEK</sequence>
<keyword evidence="4" id="KW-0472">Membrane</keyword>
<comment type="subcellular location">
    <subcellularLocation>
        <location evidence="1">Membrane</location>
        <topology evidence="1">Single-pass membrane protein</topology>
    </subcellularLocation>
</comment>
<dbReference type="Pfam" id="PF23727">
    <property type="entry name" value="Beta-prop_FAM234A_B"/>
    <property type="match status" value="1"/>
</dbReference>
<keyword evidence="8" id="KW-1185">Reference proteome</keyword>
<keyword evidence="3" id="KW-1133">Transmembrane helix</keyword>
<dbReference type="PANTHER" id="PTHR21419:SF7">
    <property type="entry name" value="PROTEIN FAM234A"/>
    <property type="match status" value="1"/>
</dbReference>
<evidence type="ECO:0000256" key="2">
    <source>
        <dbReference type="ARBA" id="ARBA00022692"/>
    </source>
</evidence>
<dbReference type="InterPro" id="IPR011047">
    <property type="entry name" value="Quinoprotein_ADH-like_sf"/>
</dbReference>
<dbReference type="Bgee" id="ENSAMXG00000015595">
    <property type="expression patterns" value="Expressed in mesonephros and 14 other cell types or tissues"/>
</dbReference>
<dbReference type="InterPro" id="IPR045232">
    <property type="entry name" value="FAM234"/>
</dbReference>
<dbReference type="SUPFAM" id="SSF50998">
    <property type="entry name" value="Quinoprotein alcohol dehydrogenase-like"/>
    <property type="match status" value="1"/>
</dbReference>
<evidence type="ECO:0000256" key="1">
    <source>
        <dbReference type="ARBA" id="ARBA00004167"/>
    </source>
</evidence>
<reference evidence="7" key="4">
    <citation type="submission" date="2025-09" db="UniProtKB">
        <authorList>
            <consortium name="Ensembl"/>
        </authorList>
    </citation>
    <scope>IDENTIFICATION</scope>
</reference>
<feature type="domain" description="FAM234A/B beta-propeller" evidence="6">
    <location>
        <begin position="180"/>
        <end position="589"/>
    </location>
</feature>
<keyword evidence="2" id="KW-0812">Transmembrane</keyword>